<reference evidence="5" key="1">
    <citation type="journal article" date="2020" name="Stud. Mycol.">
        <title>101 Dothideomycetes genomes: a test case for predicting lifestyles and emergence of pathogens.</title>
        <authorList>
            <person name="Haridas S."/>
            <person name="Albert R."/>
            <person name="Binder M."/>
            <person name="Bloem J."/>
            <person name="Labutti K."/>
            <person name="Salamov A."/>
            <person name="Andreopoulos B."/>
            <person name="Baker S."/>
            <person name="Barry K."/>
            <person name="Bills G."/>
            <person name="Bluhm B."/>
            <person name="Cannon C."/>
            <person name="Castanera R."/>
            <person name="Culley D."/>
            <person name="Daum C."/>
            <person name="Ezra D."/>
            <person name="Gonzalez J."/>
            <person name="Henrissat B."/>
            <person name="Kuo A."/>
            <person name="Liang C."/>
            <person name="Lipzen A."/>
            <person name="Lutzoni F."/>
            <person name="Magnuson J."/>
            <person name="Mondo S."/>
            <person name="Nolan M."/>
            <person name="Ohm R."/>
            <person name="Pangilinan J."/>
            <person name="Park H.-J."/>
            <person name="Ramirez L."/>
            <person name="Alfaro M."/>
            <person name="Sun H."/>
            <person name="Tritt A."/>
            <person name="Yoshinaga Y."/>
            <person name="Zwiers L.-H."/>
            <person name="Turgeon B."/>
            <person name="Goodwin S."/>
            <person name="Spatafora J."/>
            <person name="Crous P."/>
            <person name="Grigoriev I."/>
        </authorList>
    </citation>
    <scope>NUCLEOTIDE SEQUENCE</scope>
    <source>
        <strain evidence="5">CBS 107.79</strain>
    </source>
</reference>
<dbReference type="Pfam" id="PF00106">
    <property type="entry name" value="adh_short"/>
    <property type="match status" value="1"/>
</dbReference>
<organism evidence="5 6">
    <name type="scientific">Bimuria novae-zelandiae CBS 107.79</name>
    <dbReference type="NCBI Taxonomy" id="1447943"/>
    <lineage>
        <taxon>Eukaryota</taxon>
        <taxon>Fungi</taxon>
        <taxon>Dikarya</taxon>
        <taxon>Ascomycota</taxon>
        <taxon>Pezizomycotina</taxon>
        <taxon>Dothideomycetes</taxon>
        <taxon>Pleosporomycetidae</taxon>
        <taxon>Pleosporales</taxon>
        <taxon>Massarineae</taxon>
        <taxon>Didymosphaeriaceae</taxon>
        <taxon>Bimuria</taxon>
    </lineage>
</organism>
<evidence type="ECO:0000256" key="3">
    <source>
        <dbReference type="ARBA" id="ARBA00023002"/>
    </source>
</evidence>
<evidence type="ECO:0000256" key="2">
    <source>
        <dbReference type="ARBA" id="ARBA00022857"/>
    </source>
</evidence>
<dbReference type="EMBL" id="ML976663">
    <property type="protein sequence ID" value="KAF1977552.1"/>
    <property type="molecule type" value="Genomic_DNA"/>
</dbReference>
<dbReference type="Gene3D" id="3.40.50.720">
    <property type="entry name" value="NAD(P)-binding Rossmann-like Domain"/>
    <property type="match status" value="1"/>
</dbReference>
<dbReference type="SUPFAM" id="SSF51735">
    <property type="entry name" value="NAD(P)-binding Rossmann-fold domains"/>
    <property type="match status" value="1"/>
</dbReference>
<sequence>MHGAEDSHLLPAPTRASVTSSRTLASGAEAVGQLKEKGLSVEGIAIDLTSDDSISAAAQTLSKKHERIDVLVNNAGICRDLSKQPDLISLRKVYKETSNTNVFGTAVLTEHLVPLLSKSESPRIVFLLSVLGSISDRMKPDSQYAGLEVYVYSTSKTALNMVAATYVKRFREQGWKVNAACPGSVSTGMNGF</sequence>
<evidence type="ECO:0000256" key="4">
    <source>
        <dbReference type="SAM" id="MobiDB-lite"/>
    </source>
</evidence>
<dbReference type="PANTHER" id="PTHR43963:SF6">
    <property type="entry name" value="CHAIN DEHYDROGENASE FAMILY PROTEIN, PUTATIVE (AFU_ORTHOLOGUE AFUA_3G15350)-RELATED"/>
    <property type="match status" value="1"/>
</dbReference>
<keyword evidence="2" id="KW-0521">NADP</keyword>
<dbReference type="PRINTS" id="PR00081">
    <property type="entry name" value="GDHRDH"/>
</dbReference>
<protein>
    <submittedName>
        <fullName evidence="5">NAD(P)-binding protein</fullName>
    </submittedName>
</protein>
<evidence type="ECO:0000313" key="5">
    <source>
        <dbReference type="EMBL" id="KAF1977552.1"/>
    </source>
</evidence>
<comment type="similarity">
    <text evidence="1">Belongs to the short-chain dehydrogenases/reductases (SDR) family.</text>
</comment>
<dbReference type="OrthoDB" id="191139at2759"/>
<dbReference type="GO" id="GO:0016491">
    <property type="term" value="F:oxidoreductase activity"/>
    <property type="evidence" value="ECO:0007669"/>
    <property type="project" value="UniProtKB-KW"/>
</dbReference>
<accession>A0A6A5VPA9</accession>
<gene>
    <name evidence="5" type="ORF">BU23DRAFT_565043</name>
</gene>
<feature type="region of interest" description="Disordered" evidence="4">
    <location>
        <begin position="1"/>
        <end position="21"/>
    </location>
</feature>
<evidence type="ECO:0000256" key="1">
    <source>
        <dbReference type="ARBA" id="ARBA00006484"/>
    </source>
</evidence>
<keyword evidence="6" id="KW-1185">Reference proteome</keyword>
<name>A0A6A5VPA9_9PLEO</name>
<evidence type="ECO:0000313" key="6">
    <source>
        <dbReference type="Proteomes" id="UP000800036"/>
    </source>
</evidence>
<dbReference type="InterPro" id="IPR036291">
    <property type="entry name" value="NAD(P)-bd_dom_sf"/>
</dbReference>
<keyword evidence="3" id="KW-0560">Oxidoreductase</keyword>
<dbReference type="InterPro" id="IPR002347">
    <property type="entry name" value="SDR_fam"/>
</dbReference>
<dbReference type="PANTHER" id="PTHR43963">
    <property type="entry name" value="CARBONYL REDUCTASE 1-RELATED"/>
    <property type="match status" value="1"/>
</dbReference>
<proteinExistence type="inferred from homology"/>
<dbReference type="AlphaFoldDB" id="A0A6A5VPA9"/>
<dbReference type="Proteomes" id="UP000800036">
    <property type="component" value="Unassembled WGS sequence"/>
</dbReference>